<evidence type="ECO:0008006" key="3">
    <source>
        <dbReference type="Google" id="ProtNLM"/>
    </source>
</evidence>
<keyword evidence="2" id="KW-1185">Reference proteome</keyword>
<dbReference type="InterPro" id="IPR011738">
    <property type="entry name" value="Phage_CHP"/>
</dbReference>
<comment type="caution">
    <text evidence="1">The sequence shown here is derived from an EMBL/GenBank/DDBJ whole genome shotgun (WGS) entry which is preliminary data.</text>
</comment>
<dbReference type="Gene3D" id="1.10.3230.30">
    <property type="entry name" value="Phage gp6-like head-tail connector protein"/>
    <property type="match status" value="1"/>
</dbReference>
<name>A0ABT2NJX4_9RHOB</name>
<reference evidence="2" key="1">
    <citation type="submission" date="2023-07" db="EMBL/GenBank/DDBJ databases">
        <title>Defluviimonas sediminis sp. nov., isolated from mangrove sediment.</title>
        <authorList>
            <person name="Liu L."/>
            <person name="Li J."/>
            <person name="Huang Y."/>
            <person name="Pan J."/>
            <person name="Li M."/>
        </authorList>
    </citation>
    <scope>NUCLEOTIDE SEQUENCE [LARGE SCALE GENOMIC DNA]</scope>
    <source>
        <strain evidence="2">FT324</strain>
    </source>
</reference>
<evidence type="ECO:0000313" key="2">
    <source>
        <dbReference type="Proteomes" id="UP001205601"/>
    </source>
</evidence>
<accession>A0ABT2NJX4</accession>
<organism evidence="1 2">
    <name type="scientific">Albidovulum sediminis</name>
    <dbReference type="NCBI Taxonomy" id="3066345"/>
    <lineage>
        <taxon>Bacteria</taxon>
        <taxon>Pseudomonadati</taxon>
        <taxon>Pseudomonadota</taxon>
        <taxon>Alphaproteobacteria</taxon>
        <taxon>Rhodobacterales</taxon>
        <taxon>Paracoccaceae</taxon>
        <taxon>Albidovulum</taxon>
    </lineage>
</organism>
<evidence type="ECO:0000313" key="1">
    <source>
        <dbReference type="EMBL" id="MCT8329228.1"/>
    </source>
</evidence>
<sequence length="198" mass="20817">MMLSELNPVALAALPVAAFKDHLRLGTGFADDGTEDALAEAYLRAALAAIEARTGKAILARDFRLELTDWRDDWAQALPVAPVSAVASVTLRDAAGGTETVAPARYALERDLHRPRLKGAGGYLPGVPAGGTVEVVFTAGFGPAWADVPPDLAQAVFLLAAEYHEHRHEAGGGRAMPYGIAALIERWRNVRVLGGGGA</sequence>
<dbReference type="RefSeq" id="WP_261494645.1">
    <property type="nucleotide sequence ID" value="NZ_JAOCQF010000001.1"/>
</dbReference>
<dbReference type="EMBL" id="JAOCQF010000001">
    <property type="protein sequence ID" value="MCT8329228.1"/>
    <property type="molecule type" value="Genomic_DNA"/>
</dbReference>
<protein>
    <recommendedName>
        <fullName evidence="3">Gene transfer agent protein</fullName>
    </recommendedName>
</protein>
<gene>
    <name evidence="1" type="ORF">N5I32_06860</name>
</gene>
<dbReference type="CDD" id="cd08054">
    <property type="entry name" value="gp6"/>
    <property type="match status" value="1"/>
</dbReference>
<dbReference type="NCBIfam" id="TIGR02215">
    <property type="entry name" value="phage_chp_gp8"/>
    <property type="match status" value="1"/>
</dbReference>
<dbReference type="Proteomes" id="UP001205601">
    <property type="component" value="Unassembled WGS sequence"/>
</dbReference>
<proteinExistence type="predicted"/>